<gene>
    <name evidence="1" type="ORF">CNF02_01945</name>
</gene>
<dbReference type="PANTHER" id="PTHR34846">
    <property type="entry name" value="4-CARBOXYMUCONOLACTONE DECARBOXYLASE FAMILY PROTEIN (AFU_ORTHOLOGUE AFUA_6G11590)"/>
    <property type="match status" value="1"/>
</dbReference>
<organism evidence="1 2">
    <name type="scientific">OM182 bacterium MED-G28</name>
    <dbReference type="NCBI Taxonomy" id="1986256"/>
    <lineage>
        <taxon>Bacteria</taxon>
        <taxon>Pseudomonadati</taxon>
        <taxon>Pseudomonadota</taxon>
        <taxon>Gammaproteobacteria</taxon>
        <taxon>OMG group</taxon>
        <taxon>OM182 clade</taxon>
    </lineage>
</organism>
<dbReference type="Proteomes" id="UP000219329">
    <property type="component" value="Unassembled WGS sequence"/>
</dbReference>
<accession>A0A2A5WGG1</accession>
<name>A0A2A5WGG1_9GAMM</name>
<dbReference type="EMBL" id="NTJZ01000001">
    <property type="protein sequence ID" value="PDH35491.1"/>
    <property type="molecule type" value="Genomic_DNA"/>
</dbReference>
<comment type="caution">
    <text evidence="1">The sequence shown here is derived from an EMBL/GenBank/DDBJ whole genome shotgun (WGS) entry which is preliminary data.</text>
</comment>
<dbReference type="SUPFAM" id="SSF69118">
    <property type="entry name" value="AhpD-like"/>
    <property type="match status" value="1"/>
</dbReference>
<dbReference type="InterPro" id="IPR029032">
    <property type="entry name" value="AhpD-like"/>
</dbReference>
<dbReference type="PANTHER" id="PTHR34846:SF11">
    <property type="entry name" value="4-CARBOXYMUCONOLACTONE DECARBOXYLASE FAMILY PROTEIN (AFU_ORTHOLOGUE AFUA_6G11590)"/>
    <property type="match status" value="1"/>
</dbReference>
<reference evidence="1 2" key="1">
    <citation type="submission" date="2017-08" db="EMBL/GenBank/DDBJ databases">
        <title>Fine stratification of microbial communities through a metagenomic profile of the photic zone.</title>
        <authorList>
            <person name="Haro-Moreno J.M."/>
            <person name="Lopez-Perez M."/>
            <person name="De La Torre J."/>
            <person name="Picazo A."/>
            <person name="Camacho A."/>
            <person name="Rodriguez-Valera F."/>
        </authorList>
    </citation>
    <scope>NUCLEOTIDE SEQUENCE [LARGE SCALE GENOMIC DNA]</scope>
    <source>
        <strain evidence="1">MED-G28</strain>
    </source>
</reference>
<evidence type="ECO:0000313" key="2">
    <source>
        <dbReference type="Proteomes" id="UP000219329"/>
    </source>
</evidence>
<proteinExistence type="predicted"/>
<evidence type="ECO:0008006" key="3">
    <source>
        <dbReference type="Google" id="ProtNLM"/>
    </source>
</evidence>
<evidence type="ECO:0000313" key="1">
    <source>
        <dbReference type="EMBL" id="PDH35491.1"/>
    </source>
</evidence>
<dbReference type="AlphaFoldDB" id="A0A2A5WGG1"/>
<protein>
    <recommendedName>
        <fullName evidence="3">Carboxymuconolactone decarboxylase-like domain-containing protein</fullName>
    </recommendedName>
</protein>
<sequence length="246" mass="27962">MKSKLVLISLLLAFLTINSDISINVDAQETEYQLQGMQTQERIPRDIHRDSMARLPQVQRDDLDANGRDAFDTYVRPGTGYETGLRGPVGMWMHSPILAKNVFDVRQRVRYGTPKDQRLTELIILSTAREISNQYEWSAHEPLAQTAGLEQEIIEVIKYRRDLNSLPPIDGFGETELTLVQFTRELVSEEKVSEETFVRAIDLFGNEGLVDIVGLIGYYNFVAMTLKAFDVQRPIDSELLLPISSN</sequence>
<dbReference type="Gene3D" id="1.20.1290.10">
    <property type="entry name" value="AhpD-like"/>
    <property type="match status" value="1"/>
</dbReference>